<evidence type="ECO:0000313" key="11">
    <source>
        <dbReference type="Proteomes" id="UP000231407"/>
    </source>
</evidence>
<evidence type="ECO:0000259" key="8">
    <source>
        <dbReference type="SMART" id="SM00738"/>
    </source>
</evidence>
<dbReference type="GO" id="GO:0005829">
    <property type="term" value="C:cytosol"/>
    <property type="evidence" value="ECO:0007669"/>
    <property type="project" value="TreeGrafter"/>
</dbReference>
<comment type="similarity">
    <text evidence="5 7">Belongs to the NusG family.</text>
</comment>
<keyword evidence="3 5" id="KW-0805">Transcription regulation</keyword>
<evidence type="ECO:0000256" key="5">
    <source>
        <dbReference type="HAMAP-Rule" id="MF_00948"/>
    </source>
</evidence>
<dbReference type="Gene3D" id="2.30.30.30">
    <property type="match status" value="1"/>
</dbReference>
<evidence type="ECO:0000256" key="4">
    <source>
        <dbReference type="ARBA" id="ARBA00023163"/>
    </source>
</evidence>
<dbReference type="InterPro" id="IPR043425">
    <property type="entry name" value="NusG-like"/>
</dbReference>
<dbReference type="HAMAP" id="MF_00948">
    <property type="entry name" value="NusG"/>
    <property type="match status" value="1"/>
</dbReference>
<gene>
    <name evidence="5 10" type="primary">nusG</name>
    <name evidence="10" type="ORF">COS78_02575</name>
</gene>
<dbReference type="GO" id="GO:0006354">
    <property type="term" value="P:DNA-templated transcription elongation"/>
    <property type="evidence" value="ECO:0007669"/>
    <property type="project" value="UniProtKB-UniRule"/>
</dbReference>
<dbReference type="SMART" id="SM00738">
    <property type="entry name" value="NGN"/>
    <property type="match status" value="1"/>
</dbReference>
<comment type="function">
    <text evidence="5 7">Participates in transcription elongation, termination and antitermination.</text>
</comment>
<feature type="domain" description="KOW" evidence="9">
    <location>
        <begin position="143"/>
        <end position="170"/>
    </location>
</feature>
<sequence length="198" mass="22179">MPNNSTKTTKKEFSFQLSSNTPGIDAAWYVINTYSGHEYKVIDALKTRIKTMGLEDHIFRAIIPIQSKMVIRRGAKVKTQEKTLPGYVLIQMIVTDDSWVTVRTTPGVTGFVGIGSKPTPISQSEIDNIIKTTEEDKPKYQAPFGIGDVVKITNGPFTDFIGTIDSIDQEKGKLRCLVSFFERETPVELDFLQVTKEL</sequence>
<evidence type="ECO:0000256" key="3">
    <source>
        <dbReference type="ARBA" id="ARBA00023015"/>
    </source>
</evidence>
<evidence type="ECO:0000313" key="10">
    <source>
        <dbReference type="EMBL" id="PIU73388.1"/>
    </source>
</evidence>
<reference evidence="11" key="1">
    <citation type="submission" date="2017-09" db="EMBL/GenBank/DDBJ databases">
        <title>Depth-based differentiation of microbial function through sediment-hosted aquifers and enrichment of novel symbionts in the deep terrestrial subsurface.</title>
        <authorList>
            <person name="Probst A.J."/>
            <person name="Ladd B."/>
            <person name="Jarett J.K."/>
            <person name="Geller-Mcgrath D.E."/>
            <person name="Sieber C.M.K."/>
            <person name="Emerson J.B."/>
            <person name="Anantharaman K."/>
            <person name="Thomas B.C."/>
            <person name="Malmstrom R."/>
            <person name="Stieglmeier M."/>
            <person name="Klingl A."/>
            <person name="Woyke T."/>
            <person name="Ryan C.M."/>
            <person name="Banfield J.F."/>
        </authorList>
    </citation>
    <scope>NUCLEOTIDE SEQUENCE [LARGE SCALE GENOMIC DNA]</scope>
</reference>
<evidence type="ECO:0000259" key="9">
    <source>
        <dbReference type="SMART" id="SM00739"/>
    </source>
</evidence>
<evidence type="ECO:0000256" key="6">
    <source>
        <dbReference type="NCBIfam" id="TIGR00922"/>
    </source>
</evidence>
<dbReference type="NCBIfam" id="TIGR00922">
    <property type="entry name" value="nusG"/>
    <property type="match status" value="1"/>
</dbReference>
<dbReference type="SUPFAM" id="SSF50104">
    <property type="entry name" value="Translation proteins SH3-like domain"/>
    <property type="match status" value="1"/>
</dbReference>
<dbReference type="CDD" id="cd09891">
    <property type="entry name" value="NGN_Bact_1"/>
    <property type="match status" value="1"/>
</dbReference>
<organism evidence="10 11">
    <name type="scientific">Candidatus Shapirobacteria bacterium CG06_land_8_20_14_3_00_40_12</name>
    <dbReference type="NCBI Taxonomy" id="1974881"/>
    <lineage>
        <taxon>Bacteria</taxon>
        <taxon>Candidatus Shapironibacteriota</taxon>
    </lineage>
</organism>
<dbReference type="SMART" id="SM00739">
    <property type="entry name" value="KOW"/>
    <property type="match status" value="1"/>
</dbReference>
<evidence type="ECO:0000256" key="1">
    <source>
        <dbReference type="ARBA" id="ARBA00022472"/>
    </source>
</evidence>
<dbReference type="InterPro" id="IPR005824">
    <property type="entry name" value="KOW"/>
</dbReference>
<dbReference type="InterPro" id="IPR036735">
    <property type="entry name" value="NGN_dom_sf"/>
</dbReference>
<proteinExistence type="inferred from homology"/>
<evidence type="ECO:0000256" key="7">
    <source>
        <dbReference type="RuleBase" id="RU000538"/>
    </source>
</evidence>
<dbReference type="InterPro" id="IPR006645">
    <property type="entry name" value="NGN-like_dom"/>
</dbReference>
<dbReference type="InterPro" id="IPR047050">
    <property type="entry name" value="NGN"/>
</dbReference>
<dbReference type="InterPro" id="IPR014722">
    <property type="entry name" value="Rib_uL2_dom2"/>
</dbReference>
<protein>
    <recommendedName>
        <fullName evidence="5 6">Transcription termination/antitermination protein NusG</fullName>
    </recommendedName>
</protein>
<dbReference type="PRINTS" id="PR00338">
    <property type="entry name" value="NUSGTNSCPFCT"/>
</dbReference>
<feature type="domain" description="NusG-like N-terminal" evidence="8">
    <location>
        <begin position="25"/>
        <end position="133"/>
    </location>
</feature>
<dbReference type="Pfam" id="PF02357">
    <property type="entry name" value="NusG"/>
    <property type="match status" value="1"/>
</dbReference>
<comment type="caution">
    <text evidence="10">The sequence shown here is derived from an EMBL/GenBank/DDBJ whole genome shotgun (WGS) entry which is preliminary data.</text>
</comment>
<dbReference type="InterPro" id="IPR001062">
    <property type="entry name" value="Transcrpt_antiterm_NusG"/>
</dbReference>
<dbReference type="Pfam" id="PF00467">
    <property type="entry name" value="KOW"/>
    <property type="match status" value="1"/>
</dbReference>
<dbReference type="PANTHER" id="PTHR30265:SF2">
    <property type="entry name" value="TRANSCRIPTION TERMINATION_ANTITERMINATION PROTEIN NUSG"/>
    <property type="match status" value="1"/>
</dbReference>
<keyword evidence="2 5" id="KW-0889">Transcription antitermination</keyword>
<name>A0A2M7ARY1_9BACT</name>
<dbReference type="GO" id="GO:0006353">
    <property type="term" value="P:DNA-templated transcription termination"/>
    <property type="evidence" value="ECO:0007669"/>
    <property type="project" value="UniProtKB-UniRule"/>
</dbReference>
<keyword evidence="1 5" id="KW-0806">Transcription termination</keyword>
<accession>A0A2M7ARY1</accession>
<dbReference type="CDD" id="cd06091">
    <property type="entry name" value="KOW_NusG"/>
    <property type="match status" value="1"/>
</dbReference>
<evidence type="ECO:0000256" key="2">
    <source>
        <dbReference type="ARBA" id="ARBA00022814"/>
    </source>
</evidence>
<dbReference type="EMBL" id="PEWA01000031">
    <property type="protein sequence ID" value="PIU73388.1"/>
    <property type="molecule type" value="Genomic_DNA"/>
</dbReference>
<dbReference type="Proteomes" id="UP000231407">
    <property type="component" value="Unassembled WGS sequence"/>
</dbReference>
<dbReference type="GO" id="GO:0031564">
    <property type="term" value="P:transcription antitermination"/>
    <property type="evidence" value="ECO:0007669"/>
    <property type="project" value="UniProtKB-UniRule"/>
</dbReference>
<dbReference type="GO" id="GO:0032784">
    <property type="term" value="P:regulation of DNA-templated transcription elongation"/>
    <property type="evidence" value="ECO:0007669"/>
    <property type="project" value="InterPro"/>
</dbReference>
<keyword evidence="4 5" id="KW-0804">Transcription</keyword>
<dbReference type="AlphaFoldDB" id="A0A2M7ARY1"/>
<dbReference type="InterPro" id="IPR008991">
    <property type="entry name" value="Translation_prot_SH3-like_sf"/>
</dbReference>
<dbReference type="PANTHER" id="PTHR30265">
    <property type="entry name" value="RHO-INTERACTING TRANSCRIPTION TERMINATION FACTOR NUSG"/>
    <property type="match status" value="1"/>
</dbReference>
<dbReference type="SUPFAM" id="SSF82679">
    <property type="entry name" value="N-utilization substance G protein NusG, N-terminal domain"/>
    <property type="match status" value="1"/>
</dbReference>
<dbReference type="Gene3D" id="3.30.70.940">
    <property type="entry name" value="NusG, N-terminal domain"/>
    <property type="match status" value="1"/>
</dbReference>